<feature type="domain" description="UBC core" evidence="3">
    <location>
        <begin position="39"/>
        <end position="199"/>
    </location>
</feature>
<comment type="caution">
    <text evidence="4">The sequence shown here is derived from an EMBL/GenBank/DDBJ whole genome shotgun (WGS) entry which is preliminary data.</text>
</comment>
<dbReference type="Pfam" id="PF00179">
    <property type="entry name" value="UQ_con"/>
    <property type="match status" value="1"/>
</dbReference>
<dbReference type="SMART" id="SM00212">
    <property type="entry name" value="UBCc"/>
    <property type="match status" value="1"/>
</dbReference>
<evidence type="ECO:0000313" key="5">
    <source>
        <dbReference type="Proteomes" id="UP001154282"/>
    </source>
</evidence>
<gene>
    <name evidence="4" type="ORF">LITE_LOCUS50776</name>
</gene>
<sequence length="314" mass="35233">MSSDGGAFPRFDVAADASEHSYLTKHQNKAICSPNISADTHKQIMREWRILEKHLPDSIWVRVYENRIDLLTAAIAGSQGTPYHDGLYFFDIRFPHDYPNSPPWVRYRSFGFRMNPNLYANGRVCLSLINTWVGNRTEKWNPGDSTILQLLISIQGLVLNERPYYNEPTLGVLPRMFSGDKMSNVYSEDTFVLSCKTMLCLLRRPPKGFESLVKSHFKERGFEILSAMMAYRSGECRVGCYGIGDGGGSSVQGRKGQPPRKFRAEIKQLVPLLATAFAGTGASVGNFVEQLAGEKVERDRGCACFCLSFLFSSL</sequence>
<keyword evidence="2" id="KW-0833">Ubl conjugation pathway</keyword>
<dbReference type="PANTHER" id="PTHR46116">
    <property type="entry name" value="(E3-INDEPENDENT) E2 UBIQUITIN-CONJUGATING ENZYME"/>
    <property type="match status" value="1"/>
</dbReference>
<evidence type="ECO:0000313" key="4">
    <source>
        <dbReference type="EMBL" id="CAI0626243.1"/>
    </source>
</evidence>
<dbReference type="InterPro" id="IPR016135">
    <property type="entry name" value="UBQ-conjugating_enzyme/RWD"/>
</dbReference>
<dbReference type="EMBL" id="CAMGYJ010000011">
    <property type="protein sequence ID" value="CAI0626243.1"/>
    <property type="molecule type" value="Genomic_DNA"/>
</dbReference>
<proteinExistence type="predicted"/>
<keyword evidence="5" id="KW-1185">Reference proteome</keyword>
<organism evidence="4 5">
    <name type="scientific">Linum tenue</name>
    <dbReference type="NCBI Taxonomy" id="586396"/>
    <lineage>
        <taxon>Eukaryota</taxon>
        <taxon>Viridiplantae</taxon>
        <taxon>Streptophyta</taxon>
        <taxon>Embryophyta</taxon>
        <taxon>Tracheophyta</taxon>
        <taxon>Spermatophyta</taxon>
        <taxon>Magnoliopsida</taxon>
        <taxon>eudicotyledons</taxon>
        <taxon>Gunneridae</taxon>
        <taxon>Pentapetalae</taxon>
        <taxon>rosids</taxon>
        <taxon>fabids</taxon>
        <taxon>Malpighiales</taxon>
        <taxon>Linaceae</taxon>
        <taxon>Linum</taxon>
    </lineage>
</organism>
<dbReference type="PROSITE" id="PS50127">
    <property type="entry name" value="UBC_2"/>
    <property type="match status" value="1"/>
</dbReference>
<evidence type="ECO:0000259" key="3">
    <source>
        <dbReference type="PROSITE" id="PS50127"/>
    </source>
</evidence>
<dbReference type="InterPro" id="IPR000608">
    <property type="entry name" value="UBC"/>
</dbReference>
<name>A0AAV0RZE6_9ROSI</name>
<reference evidence="4" key="1">
    <citation type="submission" date="2022-08" db="EMBL/GenBank/DDBJ databases">
        <authorList>
            <person name="Gutierrez-Valencia J."/>
        </authorList>
    </citation>
    <scope>NUCLEOTIDE SEQUENCE</scope>
</reference>
<dbReference type="AlphaFoldDB" id="A0AAV0RZE6"/>
<protein>
    <recommendedName>
        <fullName evidence="3">UBC core domain-containing protein</fullName>
    </recommendedName>
</protein>
<accession>A0AAV0RZE6</accession>
<evidence type="ECO:0000256" key="1">
    <source>
        <dbReference type="ARBA" id="ARBA00022679"/>
    </source>
</evidence>
<dbReference type="Gene3D" id="3.10.110.10">
    <property type="entry name" value="Ubiquitin Conjugating Enzyme"/>
    <property type="match status" value="1"/>
</dbReference>
<dbReference type="PANTHER" id="PTHR46116:SF19">
    <property type="entry name" value="UBIQUITIN-CONJUGATING ENZYME FAMILY PROTEIN"/>
    <property type="match status" value="1"/>
</dbReference>
<evidence type="ECO:0000256" key="2">
    <source>
        <dbReference type="ARBA" id="ARBA00022786"/>
    </source>
</evidence>
<dbReference type="CDD" id="cd23837">
    <property type="entry name" value="UBCc_UBE2O"/>
    <property type="match status" value="1"/>
</dbReference>
<dbReference type="Proteomes" id="UP001154282">
    <property type="component" value="Unassembled WGS sequence"/>
</dbReference>
<dbReference type="GO" id="GO:0061631">
    <property type="term" value="F:ubiquitin conjugating enzyme activity"/>
    <property type="evidence" value="ECO:0007669"/>
    <property type="project" value="TreeGrafter"/>
</dbReference>
<keyword evidence="1" id="KW-0808">Transferase</keyword>
<dbReference type="SUPFAM" id="SSF54495">
    <property type="entry name" value="UBC-like"/>
    <property type="match status" value="1"/>
</dbReference>